<dbReference type="NCBIfam" id="TIGR00765">
    <property type="entry name" value="yihY_not_rbn"/>
    <property type="match status" value="1"/>
</dbReference>
<dbReference type="RefSeq" id="WP_307233650.1">
    <property type="nucleotide sequence ID" value="NZ_JAUSVF010000002.1"/>
</dbReference>
<evidence type="ECO:0000256" key="3">
    <source>
        <dbReference type="ARBA" id="ARBA00022692"/>
    </source>
</evidence>
<keyword evidence="8" id="KW-1185">Reference proteome</keyword>
<feature type="transmembrane region" description="Helical" evidence="6">
    <location>
        <begin position="155"/>
        <end position="178"/>
    </location>
</feature>
<dbReference type="PANTHER" id="PTHR30213">
    <property type="entry name" value="INNER MEMBRANE PROTEIN YHJD"/>
    <property type="match status" value="1"/>
</dbReference>
<feature type="transmembrane region" description="Helical" evidence="6">
    <location>
        <begin position="241"/>
        <end position="260"/>
    </location>
</feature>
<evidence type="ECO:0000256" key="1">
    <source>
        <dbReference type="ARBA" id="ARBA00004651"/>
    </source>
</evidence>
<keyword evidence="3 6" id="KW-0812">Transmembrane</keyword>
<evidence type="ECO:0000313" key="7">
    <source>
        <dbReference type="EMBL" id="MDQ0322074.1"/>
    </source>
</evidence>
<evidence type="ECO:0000313" key="8">
    <source>
        <dbReference type="Proteomes" id="UP001230207"/>
    </source>
</evidence>
<keyword evidence="4 6" id="KW-1133">Transmembrane helix</keyword>
<dbReference type="Proteomes" id="UP001230207">
    <property type="component" value="Unassembled WGS sequence"/>
</dbReference>
<feature type="transmembrane region" description="Helical" evidence="6">
    <location>
        <begin position="6"/>
        <end position="27"/>
    </location>
</feature>
<reference evidence="7 8" key="1">
    <citation type="submission" date="2023-07" db="EMBL/GenBank/DDBJ databases">
        <title>Genomic Encyclopedia of Type Strains, Phase IV (KMG-IV): sequencing the most valuable type-strain genomes for metagenomic binning, comparative biology and taxonomic classification.</title>
        <authorList>
            <person name="Goeker M."/>
        </authorList>
    </citation>
    <scope>NUCLEOTIDE SEQUENCE [LARGE SCALE GENOMIC DNA]</scope>
    <source>
        <strain evidence="7 8">DSM 1112</strain>
    </source>
</reference>
<evidence type="ECO:0000256" key="2">
    <source>
        <dbReference type="ARBA" id="ARBA00022475"/>
    </source>
</evidence>
<dbReference type="Pfam" id="PF03631">
    <property type="entry name" value="Virul_fac_BrkB"/>
    <property type="match status" value="1"/>
</dbReference>
<gene>
    <name evidence="7" type="ORF">QO002_004280</name>
</gene>
<dbReference type="EMBL" id="JAUSVF010000002">
    <property type="protein sequence ID" value="MDQ0322074.1"/>
    <property type="molecule type" value="Genomic_DNA"/>
</dbReference>
<protein>
    <submittedName>
        <fullName evidence="7">Membrane protein</fullName>
    </submittedName>
</protein>
<feature type="transmembrane region" description="Helical" evidence="6">
    <location>
        <begin position="272"/>
        <end position="294"/>
    </location>
</feature>
<keyword evidence="5 6" id="KW-0472">Membrane</keyword>
<evidence type="ECO:0000256" key="6">
    <source>
        <dbReference type="SAM" id="Phobius"/>
    </source>
</evidence>
<feature type="transmembrane region" description="Helical" evidence="6">
    <location>
        <begin position="198"/>
        <end position="229"/>
    </location>
</feature>
<comment type="subcellular location">
    <subcellularLocation>
        <location evidence="1">Cell membrane</location>
        <topology evidence="1">Multi-pass membrane protein</topology>
    </subcellularLocation>
</comment>
<feature type="transmembrane region" description="Helical" evidence="6">
    <location>
        <begin position="95"/>
        <end position="115"/>
    </location>
</feature>
<feature type="transmembrane region" description="Helical" evidence="6">
    <location>
        <begin position="306"/>
        <end position="327"/>
    </location>
</feature>
<comment type="caution">
    <text evidence="7">The sequence shown here is derived from an EMBL/GenBank/DDBJ whole genome shotgun (WGS) entry which is preliminary data.</text>
</comment>
<proteinExistence type="predicted"/>
<evidence type="ECO:0000256" key="4">
    <source>
        <dbReference type="ARBA" id="ARBA00022989"/>
    </source>
</evidence>
<dbReference type="PANTHER" id="PTHR30213:SF0">
    <property type="entry name" value="UPF0761 MEMBRANE PROTEIN YIHY"/>
    <property type="match status" value="1"/>
</dbReference>
<name>A0ABU0BWL7_9HYPH</name>
<organism evidence="7 8">
    <name type="scientific">Pararhizobium capsulatum DSM 1112</name>
    <dbReference type="NCBI Taxonomy" id="1121113"/>
    <lineage>
        <taxon>Bacteria</taxon>
        <taxon>Pseudomonadati</taxon>
        <taxon>Pseudomonadota</taxon>
        <taxon>Alphaproteobacteria</taxon>
        <taxon>Hyphomicrobiales</taxon>
        <taxon>Rhizobiaceae</taxon>
        <taxon>Rhizobium/Agrobacterium group</taxon>
        <taxon>Pararhizobium</taxon>
    </lineage>
</organism>
<sequence length="366" mass="39941">MFERKQVGTIATLAVAAIAAVVIIEVANSRVTNRSISARILSSGKDKDKASVDEHGRFADVPEDIPGRGLRDVLWRVFHEVSEDRVTLIAGGVTFYLLLALFPGVAALVSLYGLMADPVTISEHLRDLASVLPTGTFEVFSEQIESVVRRQDATLGITFLVGLGIALWSTHNGTLAVFDAMNVAYEEDEKRSFVRRNLVALCFTVCAMIAATILVGLFAVMPVVMSYIWLAEWEEQLALLLRWPVLLMAVFVASTAVYRFGPSRQPAKLRWLTWGAVLATVGWTAMTWGFSWYLDTVADYNATYGTLGGLVGFLVWIWLSVAILIMGGELNAELEHQTSKDTTTGLPLPMGSRGAQVADTLGKQAP</sequence>
<accession>A0ABU0BWL7</accession>
<evidence type="ECO:0000256" key="5">
    <source>
        <dbReference type="ARBA" id="ARBA00023136"/>
    </source>
</evidence>
<keyword evidence="2" id="KW-1003">Cell membrane</keyword>
<dbReference type="InterPro" id="IPR017039">
    <property type="entry name" value="Virul_fac_BrkB"/>
</dbReference>